<organism evidence="1 2">
    <name type="scientific">Luteimicrobium xylanilyticum</name>
    <dbReference type="NCBI Taxonomy" id="1133546"/>
    <lineage>
        <taxon>Bacteria</taxon>
        <taxon>Bacillati</taxon>
        <taxon>Actinomycetota</taxon>
        <taxon>Actinomycetes</taxon>
        <taxon>Micrococcales</taxon>
        <taxon>Luteimicrobium</taxon>
    </lineage>
</organism>
<keyword evidence="2" id="KW-1185">Reference proteome</keyword>
<evidence type="ECO:0000313" key="2">
    <source>
        <dbReference type="Proteomes" id="UP000326702"/>
    </source>
</evidence>
<dbReference type="AlphaFoldDB" id="A0A5P9Q5B2"/>
<gene>
    <name evidence="1" type="ORF">KDY119_00042</name>
</gene>
<reference evidence="1 2" key="1">
    <citation type="submission" date="2019-10" db="EMBL/GenBank/DDBJ databases">
        <title>Genome sequence of Luteimicrobium xylanilyticum HY-24.</title>
        <authorList>
            <person name="Kim D.Y."/>
            <person name="Park H.-Y."/>
        </authorList>
    </citation>
    <scope>NUCLEOTIDE SEQUENCE [LARGE SCALE GENOMIC DNA]</scope>
    <source>
        <strain evidence="1 2">HY-24</strain>
    </source>
</reference>
<dbReference type="EMBL" id="CP045529">
    <property type="protein sequence ID" value="QFU96558.1"/>
    <property type="molecule type" value="Genomic_DNA"/>
</dbReference>
<dbReference type="Proteomes" id="UP000326702">
    <property type="component" value="Chromosome"/>
</dbReference>
<sequence>MRFMSGHAHVPGLAPSVLDTPVCPVNSALLGALIGATVDRCYPCQTVFMHELLDDSASTARLVELACITIDRVFGGLPASALYDHEPGPASLEFRRLARAGLYDGAAVYRECALMTRIERREAAYTALDSLVSTINAA</sequence>
<name>A0A5P9Q5B2_9MICO</name>
<protein>
    <submittedName>
        <fullName evidence="1">Uncharacterized protein</fullName>
    </submittedName>
</protein>
<proteinExistence type="predicted"/>
<accession>A0A5P9Q5B2</accession>
<evidence type="ECO:0000313" key="1">
    <source>
        <dbReference type="EMBL" id="QFU96558.1"/>
    </source>
</evidence>
<dbReference type="KEGG" id="lxl:KDY119_00042"/>